<gene>
    <name evidence="1" type="ORF">SINV_08021</name>
</gene>
<evidence type="ECO:0000313" key="1">
    <source>
        <dbReference type="EMBL" id="EFZ11807.1"/>
    </source>
</evidence>
<accession>E9J5V0</accession>
<name>E9J5V0_SOLIN</name>
<reference evidence="1" key="1">
    <citation type="journal article" date="2011" name="Proc. Natl. Acad. Sci. U.S.A.">
        <title>The genome of the fire ant Solenopsis invicta.</title>
        <authorList>
            <person name="Wurm Y."/>
            <person name="Wang J."/>
            <person name="Riba-Grognuz O."/>
            <person name="Corona M."/>
            <person name="Nygaard S."/>
            <person name="Hunt B.G."/>
            <person name="Ingram K.K."/>
            <person name="Falquet L."/>
            <person name="Nipitwattanaphon M."/>
            <person name="Gotzek D."/>
            <person name="Dijkstra M.B."/>
            <person name="Oettler J."/>
            <person name="Comtesse F."/>
            <person name="Shih C.J."/>
            <person name="Wu W.J."/>
            <person name="Yang C.C."/>
            <person name="Thomas J."/>
            <person name="Beaudoing E."/>
            <person name="Pradervand S."/>
            <person name="Flegel V."/>
            <person name="Cook E.D."/>
            <person name="Fabbretti R."/>
            <person name="Stockinger H."/>
            <person name="Long L."/>
            <person name="Farmerie W.G."/>
            <person name="Oakey J."/>
            <person name="Boomsma J.J."/>
            <person name="Pamilo P."/>
            <person name="Yi S.V."/>
            <person name="Heinze J."/>
            <person name="Goodisman M.A."/>
            <person name="Farinelli L."/>
            <person name="Harshman K."/>
            <person name="Hulo N."/>
            <person name="Cerutti L."/>
            <person name="Xenarios I."/>
            <person name="Shoemaker D."/>
            <person name="Keller L."/>
        </authorList>
    </citation>
    <scope>NUCLEOTIDE SEQUENCE [LARGE SCALE GENOMIC DNA]</scope>
</reference>
<protein>
    <submittedName>
        <fullName evidence="1">Uncharacterized protein</fullName>
    </submittedName>
</protein>
<proteinExistence type="predicted"/>
<feature type="non-terminal residue" evidence="1">
    <location>
        <position position="111"/>
    </location>
</feature>
<dbReference type="EMBL" id="GL768198">
    <property type="protein sequence ID" value="EFZ11807.1"/>
    <property type="molecule type" value="Genomic_DNA"/>
</dbReference>
<sequence>MYEHAISYYCTEKPKKRQEVYKAIVVILDCIVKADLYNIPKRSLVRYCKQYRNANIDAASTSNQNKSLNVGYKNCTKQIFTDIEETKLEYLMRCCDIYFGLSPKEVRKLAY</sequence>
<dbReference type="AlphaFoldDB" id="E9J5V0"/>
<dbReference type="HOGENOM" id="CLU_2161507_0_0_1"/>
<organism>
    <name type="scientific">Solenopsis invicta</name>
    <name type="common">Red imported fire ant</name>
    <name type="synonym">Solenopsis wagneri</name>
    <dbReference type="NCBI Taxonomy" id="13686"/>
    <lineage>
        <taxon>Eukaryota</taxon>
        <taxon>Metazoa</taxon>
        <taxon>Ecdysozoa</taxon>
        <taxon>Arthropoda</taxon>
        <taxon>Hexapoda</taxon>
        <taxon>Insecta</taxon>
        <taxon>Pterygota</taxon>
        <taxon>Neoptera</taxon>
        <taxon>Endopterygota</taxon>
        <taxon>Hymenoptera</taxon>
        <taxon>Apocrita</taxon>
        <taxon>Aculeata</taxon>
        <taxon>Formicoidea</taxon>
        <taxon>Formicidae</taxon>
        <taxon>Myrmicinae</taxon>
        <taxon>Solenopsis</taxon>
    </lineage>
</organism>